<dbReference type="AlphaFoldDB" id="A0A6J6HAH4"/>
<evidence type="ECO:0000256" key="1">
    <source>
        <dbReference type="SAM" id="Phobius"/>
    </source>
</evidence>
<proteinExistence type="predicted"/>
<dbReference type="EMBL" id="CAEZUX010000028">
    <property type="protein sequence ID" value="CAB4610712.1"/>
    <property type="molecule type" value="Genomic_DNA"/>
</dbReference>
<keyword evidence="1" id="KW-1133">Transmembrane helix</keyword>
<organism evidence="2">
    <name type="scientific">freshwater metagenome</name>
    <dbReference type="NCBI Taxonomy" id="449393"/>
    <lineage>
        <taxon>unclassified sequences</taxon>
        <taxon>metagenomes</taxon>
        <taxon>ecological metagenomes</taxon>
    </lineage>
</organism>
<gene>
    <name evidence="2" type="ORF">UFOPK1874_00402</name>
</gene>
<name>A0A6J6HAH4_9ZZZZ</name>
<feature type="transmembrane region" description="Helical" evidence="1">
    <location>
        <begin position="17"/>
        <end position="37"/>
    </location>
</feature>
<sequence length="65" mass="6697">MTFPSRHRSRGQATTEYALILLAAAIIATLVIAWATAGGGAGRIGSLFDGIFDGIVQRANPPAQG</sequence>
<keyword evidence="1" id="KW-0812">Transmembrane</keyword>
<reference evidence="2" key="1">
    <citation type="submission" date="2020-05" db="EMBL/GenBank/DDBJ databases">
        <authorList>
            <person name="Chiriac C."/>
            <person name="Salcher M."/>
            <person name="Ghai R."/>
            <person name="Kavagutti S V."/>
        </authorList>
    </citation>
    <scope>NUCLEOTIDE SEQUENCE</scope>
</reference>
<accession>A0A6J6HAH4</accession>
<keyword evidence="1" id="KW-0472">Membrane</keyword>
<evidence type="ECO:0000313" key="2">
    <source>
        <dbReference type="EMBL" id="CAB4610712.1"/>
    </source>
</evidence>
<protein>
    <submittedName>
        <fullName evidence="2">Unannotated protein</fullName>
    </submittedName>
</protein>